<protein>
    <submittedName>
        <fullName evidence="1">DNA alkylation repair protein</fullName>
    </submittedName>
</protein>
<accession>A0A412GWD3</accession>
<comment type="caution">
    <text evidence="1">The sequence shown here is derived from an EMBL/GenBank/DDBJ whole genome shotgun (WGS) entry which is preliminary data.</text>
</comment>
<dbReference type="Pfam" id="PF08713">
    <property type="entry name" value="DNA_alkylation"/>
    <property type="match status" value="1"/>
</dbReference>
<dbReference type="AlphaFoldDB" id="A0A412GWD3"/>
<name>A0A412GWD3_9BACT</name>
<dbReference type="SUPFAM" id="SSF48371">
    <property type="entry name" value="ARM repeat"/>
    <property type="match status" value="1"/>
</dbReference>
<dbReference type="Gene3D" id="1.25.10.90">
    <property type="match status" value="1"/>
</dbReference>
<dbReference type="Proteomes" id="UP000285864">
    <property type="component" value="Unassembled WGS sequence"/>
</dbReference>
<proteinExistence type="predicted"/>
<gene>
    <name evidence="1" type="ORF">DWY20_02650</name>
</gene>
<reference evidence="1 2" key="1">
    <citation type="submission" date="2018-08" db="EMBL/GenBank/DDBJ databases">
        <title>A genome reference for cultivated species of the human gut microbiota.</title>
        <authorList>
            <person name="Zou Y."/>
            <person name="Xue W."/>
            <person name="Luo G."/>
        </authorList>
    </citation>
    <scope>NUCLEOTIDE SEQUENCE [LARGE SCALE GENOMIC DNA]</scope>
    <source>
        <strain evidence="1 2">AF24-2</strain>
    </source>
</reference>
<dbReference type="CDD" id="cd06561">
    <property type="entry name" value="AlkD_like"/>
    <property type="match status" value="1"/>
</dbReference>
<sequence>MKEYRLDNLTIKEHLLELAERGNKSFAESLNPGVEHVLGIRIPDLRKLAVRISHTDWEEYLLTADTFYMEERMLQGMVLGCIKPDADVEYYLQRVTRFVWIINSWSVCDTFKFGGGKRFVAENKERLWHYLVGWMHAQGEYEIRFGVVMSMQLFIDDEHIGQLLEEYDAIRHDGYYVKMAVAWALSVCFVKFPEITMRYLKQNNALDDFTYNKTLQKIIESYRVDAETKKLIKQMKRPATR</sequence>
<dbReference type="InterPro" id="IPR016024">
    <property type="entry name" value="ARM-type_fold"/>
</dbReference>
<dbReference type="PANTHER" id="PTHR34070:SF1">
    <property type="entry name" value="DNA ALKYLATION REPAIR PROTEIN"/>
    <property type="match status" value="1"/>
</dbReference>
<evidence type="ECO:0000313" key="2">
    <source>
        <dbReference type="Proteomes" id="UP000285864"/>
    </source>
</evidence>
<keyword evidence="2" id="KW-1185">Reference proteome</keyword>
<dbReference type="RefSeq" id="WP_118483141.1">
    <property type="nucleotide sequence ID" value="NZ_DAWEEV010000002.1"/>
</dbReference>
<evidence type="ECO:0000313" key="1">
    <source>
        <dbReference type="EMBL" id="RGR99212.1"/>
    </source>
</evidence>
<organism evidence="1 2">
    <name type="scientific">Phocaeicola coprocola</name>
    <dbReference type="NCBI Taxonomy" id="310298"/>
    <lineage>
        <taxon>Bacteria</taxon>
        <taxon>Pseudomonadati</taxon>
        <taxon>Bacteroidota</taxon>
        <taxon>Bacteroidia</taxon>
        <taxon>Bacteroidales</taxon>
        <taxon>Bacteroidaceae</taxon>
        <taxon>Phocaeicola</taxon>
    </lineage>
</organism>
<dbReference type="PANTHER" id="PTHR34070">
    <property type="entry name" value="ARMADILLO-TYPE FOLD"/>
    <property type="match status" value="1"/>
</dbReference>
<dbReference type="InterPro" id="IPR014825">
    <property type="entry name" value="DNA_alkylation"/>
</dbReference>
<dbReference type="EMBL" id="QRUU01000007">
    <property type="protein sequence ID" value="RGR99212.1"/>
    <property type="molecule type" value="Genomic_DNA"/>
</dbReference>